<name>P70975_BACIU</name>
<sequence length="74" mass="8355">MHLSSQNVNFTFSKSSRPWVGSFFLSIKRGSPALKLQLNGRLTGLSKLFVYKRSLCNNHGRFHSYSIGSSVNVY</sequence>
<evidence type="ECO:0000313" key="1">
    <source>
        <dbReference type="EMBL" id="BAA10990.1"/>
    </source>
</evidence>
<protein>
    <submittedName>
        <fullName evidence="1">Uncharacterized protein</fullName>
    </submittedName>
</protein>
<gene>
    <name evidence="1" type="primary">orf9</name>
</gene>
<organism evidence="1">
    <name type="scientific">Bacillus subtilis</name>
    <dbReference type="NCBI Taxonomy" id="1423"/>
    <lineage>
        <taxon>Bacteria</taxon>
        <taxon>Bacillati</taxon>
        <taxon>Bacillota</taxon>
        <taxon>Bacilli</taxon>
        <taxon>Bacillales</taxon>
        <taxon>Bacillaceae</taxon>
        <taxon>Bacillus</taxon>
    </lineage>
</organism>
<accession>P70975</accession>
<reference evidence="1" key="1">
    <citation type="journal article" date="1996" name="Microbiology">
        <title>Sequence analysis of a 50 kb region between spo0H and rrnH on the Bacillus subtilis chromosome.</title>
        <authorList>
            <person name="Yasumoto K."/>
            <person name="Liu H."/>
            <person name="Jeong S.M."/>
            <person name="Ohashi Y."/>
            <person name="Kakinuma S."/>
            <person name="Tanaka K."/>
            <person name="Kawamura F."/>
            <person name="Yoshikawa H."/>
            <person name="Takahashi H."/>
        </authorList>
    </citation>
    <scope>NUCLEOTIDE SEQUENCE</scope>
    <source>
        <strain evidence="1">168</strain>
    </source>
</reference>
<dbReference type="AlphaFoldDB" id="P70975"/>
<dbReference type="EMBL" id="D64126">
    <property type="protein sequence ID" value="BAA10990.1"/>
    <property type="molecule type" value="Genomic_DNA"/>
</dbReference>
<proteinExistence type="predicted"/>